<reference evidence="5" key="1">
    <citation type="submission" date="2015-09" db="EMBL/GenBank/DDBJ databases">
        <authorList>
            <person name="Sai Rama Sridatta P."/>
        </authorList>
    </citation>
    <scope>NUCLEOTIDE SEQUENCE [LARGE SCALE GENOMIC DNA]</scope>
</reference>
<dbReference type="Gene3D" id="2.60.40.10">
    <property type="entry name" value="Immunoglobulins"/>
    <property type="match status" value="2"/>
</dbReference>
<dbReference type="GO" id="GO:0009897">
    <property type="term" value="C:external side of plasma membrane"/>
    <property type="evidence" value="ECO:0007669"/>
    <property type="project" value="TreeGrafter"/>
</dbReference>
<name>A0A4W6DRK5_LATCA</name>
<dbReference type="InterPro" id="IPR050488">
    <property type="entry name" value="Ig_Fc_receptor"/>
</dbReference>
<dbReference type="GO" id="GO:0007166">
    <property type="term" value="P:cell surface receptor signaling pathway"/>
    <property type="evidence" value="ECO:0007669"/>
    <property type="project" value="TreeGrafter"/>
</dbReference>
<dbReference type="PANTHER" id="PTHR11481">
    <property type="entry name" value="IMMUNOGLOBULIN FC RECEPTOR"/>
    <property type="match status" value="1"/>
</dbReference>
<feature type="domain" description="Ig-like" evidence="3">
    <location>
        <begin position="155"/>
        <end position="235"/>
    </location>
</feature>
<dbReference type="SUPFAM" id="SSF48726">
    <property type="entry name" value="Immunoglobulin"/>
    <property type="match status" value="2"/>
</dbReference>
<accession>A0A4W6DRK5</accession>
<proteinExistence type="predicted"/>
<protein>
    <recommendedName>
        <fullName evidence="3">Ig-like domain-containing protein</fullName>
    </recommendedName>
</protein>
<evidence type="ECO:0000259" key="3">
    <source>
        <dbReference type="PROSITE" id="PS50835"/>
    </source>
</evidence>
<reference evidence="4" key="2">
    <citation type="submission" date="2025-08" db="UniProtKB">
        <authorList>
            <consortium name="Ensembl"/>
        </authorList>
    </citation>
    <scope>IDENTIFICATION</scope>
</reference>
<dbReference type="Proteomes" id="UP000314980">
    <property type="component" value="Unassembled WGS sequence"/>
</dbReference>
<dbReference type="InParanoid" id="A0A4W6DRK5"/>
<keyword evidence="5" id="KW-1185">Reference proteome</keyword>
<dbReference type="InterPro" id="IPR007110">
    <property type="entry name" value="Ig-like_dom"/>
</dbReference>
<dbReference type="InterPro" id="IPR013783">
    <property type="entry name" value="Ig-like_fold"/>
</dbReference>
<organism evidence="4 5">
    <name type="scientific">Lates calcarifer</name>
    <name type="common">Barramundi</name>
    <name type="synonym">Holocentrus calcarifer</name>
    <dbReference type="NCBI Taxonomy" id="8187"/>
    <lineage>
        <taxon>Eukaryota</taxon>
        <taxon>Metazoa</taxon>
        <taxon>Chordata</taxon>
        <taxon>Craniata</taxon>
        <taxon>Vertebrata</taxon>
        <taxon>Euteleostomi</taxon>
        <taxon>Actinopterygii</taxon>
        <taxon>Neopterygii</taxon>
        <taxon>Teleostei</taxon>
        <taxon>Neoteleostei</taxon>
        <taxon>Acanthomorphata</taxon>
        <taxon>Carangaria</taxon>
        <taxon>Carangaria incertae sedis</taxon>
        <taxon>Centropomidae</taxon>
        <taxon>Lates</taxon>
    </lineage>
</organism>
<dbReference type="PROSITE" id="PS50835">
    <property type="entry name" value="IG_LIKE"/>
    <property type="match status" value="1"/>
</dbReference>
<dbReference type="SMART" id="SM00409">
    <property type="entry name" value="IG"/>
    <property type="match status" value="2"/>
</dbReference>
<dbReference type="AlphaFoldDB" id="A0A4W6DRK5"/>
<evidence type="ECO:0000313" key="4">
    <source>
        <dbReference type="Ensembl" id="ENSLCAP00010027542.1"/>
    </source>
</evidence>
<keyword evidence="2" id="KW-1015">Disulfide bond</keyword>
<dbReference type="InterPro" id="IPR003599">
    <property type="entry name" value="Ig_sub"/>
</dbReference>
<dbReference type="GO" id="GO:0006955">
    <property type="term" value="P:immune response"/>
    <property type="evidence" value="ECO:0007669"/>
    <property type="project" value="TreeGrafter"/>
</dbReference>
<evidence type="ECO:0000313" key="5">
    <source>
        <dbReference type="Proteomes" id="UP000314980"/>
    </source>
</evidence>
<dbReference type="PANTHER" id="PTHR11481:SF64">
    <property type="entry name" value="FC RECEPTOR-LIKE PROTEIN 4"/>
    <property type="match status" value="1"/>
</dbReference>
<sequence>YLFSVSLVINVMLVANVDIGKDQKDGELQLLFLSMALILEVMRKLKELTPTNASSWESSTRSRTIKTAYPSDSGEYWCEDGKGDRSNAVNIIVTGMLSKYFPSHHFELQVIIKVFYVHIMVGYKGNMTIHSVSRSDEGLYRCSISGSGESAETVPVILESPGLPVMEGDDVTLSCVNKITTDVTADFYKNSLLLGRSSTGNITICSVSRSDEGLYRCSISGAGESAESRLTKNLTGLCLLLSVLVLVQIQIYQRRVLSILQSTTGKTEVDKTLPSFHFSS</sequence>
<keyword evidence="1" id="KW-0732">Signal</keyword>
<dbReference type="GO" id="GO:0004888">
    <property type="term" value="F:transmembrane signaling receptor activity"/>
    <property type="evidence" value="ECO:0007669"/>
    <property type="project" value="TreeGrafter"/>
</dbReference>
<dbReference type="GeneTree" id="ENSGT00980000199138"/>
<dbReference type="Ensembl" id="ENSLCAT00010028142.1">
    <property type="protein sequence ID" value="ENSLCAP00010027542.1"/>
    <property type="gene ID" value="ENSLCAG00010012950.1"/>
</dbReference>
<evidence type="ECO:0000256" key="2">
    <source>
        <dbReference type="ARBA" id="ARBA00023157"/>
    </source>
</evidence>
<reference evidence="4" key="3">
    <citation type="submission" date="2025-09" db="UniProtKB">
        <authorList>
            <consortium name="Ensembl"/>
        </authorList>
    </citation>
    <scope>IDENTIFICATION</scope>
</reference>
<dbReference type="InterPro" id="IPR036179">
    <property type="entry name" value="Ig-like_dom_sf"/>
</dbReference>
<evidence type="ECO:0000256" key="1">
    <source>
        <dbReference type="ARBA" id="ARBA00022729"/>
    </source>
</evidence>